<evidence type="ECO:0000313" key="5">
    <source>
        <dbReference type="EMBL" id="NIJ24066.1"/>
    </source>
</evidence>
<evidence type="ECO:0000256" key="4">
    <source>
        <dbReference type="SAM" id="MobiDB-lite"/>
    </source>
</evidence>
<feature type="region of interest" description="Disordered" evidence="4">
    <location>
        <begin position="172"/>
        <end position="194"/>
    </location>
</feature>
<dbReference type="SUPFAM" id="SSF75005">
    <property type="entry name" value="Arabinanase/levansucrase/invertase"/>
    <property type="match status" value="1"/>
</dbReference>
<evidence type="ECO:0000256" key="1">
    <source>
        <dbReference type="ARBA" id="ARBA00022676"/>
    </source>
</evidence>
<reference evidence="5 6" key="1">
    <citation type="submission" date="2020-03" db="EMBL/GenBank/DDBJ databases">
        <title>Genomic Encyclopedia of Type Strains, Phase IV (KMG-IV): sequencing the most valuable type-strain genomes for metagenomic binning, comparative biology and taxonomic classification.</title>
        <authorList>
            <person name="Goeker M."/>
        </authorList>
    </citation>
    <scope>NUCLEOTIDE SEQUENCE [LARGE SCALE GENOMIC DNA]</scope>
    <source>
        <strain evidence="5 6">DSM 22753</strain>
    </source>
</reference>
<dbReference type="EMBL" id="JAASQP010000001">
    <property type="protein sequence ID" value="NIJ24066.1"/>
    <property type="molecule type" value="Genomic_DNA"/>
</dbReference>
<dbReference type="Gene3D" id="2.115.10.20">
    <property type="entry name" value="Glycosyl hydrolase domain, family 43"/>
    <property type="match status" value="1"/>
</dbReference>
<name>A0ABX0U2Z4_9SPHN</name>
<gene>
    <name evidence="5" type="ORF">FHT01_001608</name>
</gene>
<protein>
    <submittedName>
        <fullName evidence="5">GH43/DUF377 family glycosyl hydrolase</fullName>
    </submittedName>
</protein>
<proteinExistence type="inferred from homology"/>
<comment type="caution">
    <text evidence="5">The sequence shown here is derived from an EMBL/GenBank/DDBJ whole genome shotgun (WGS) entry which is preliminary data.</text>
</comment>
<dbReference type="Pfam" id="PF04041">
    <property type="entry name" value="Glyco_hydro_130"/>
    <property type="match status" value="1"/>
</dbReference>
<dbReference type="PANTHER" id="PTHR34106">
    <property type="entry name" value="GLYCOSIDASE"/>
    <property type="match status" value="1"/>
</dbReference>
<organism evidence="5 6">
    <name type="scientific">Sphingomonas japonica</name>
    <dbReference type="NCBI Taxonomy" id="511662"/>
    <lineage>
        <taxon>Bacteria</taxon>
        <taxon>Pseudomonadati</taxon>
        <taxon>Pseudomonadota</taxon>
        <taxon>Alphaproteobacteria</taxon>
        <taxon>Sphingomonadales</taxon>
        <taxon>Sphingomonadaceae</taxon>
        <taxon>Sphingomonas</taxon>
    </lineage>
</organism>
<dbReference type="Proteomes" id="UP000788153">
    <property type="component" value="Unassembled WGS sequence"/>
</dbReference>
<evidence type="ECO:0000313" key="6">
    <source>
        <dbReference type="Proteomes" id="UP000788153"/>
    </source>
</evidence>
<dbReference type="PANTHER" id="PTHR34106:SF4">
    <property type="entry name" value="BLL5143 PROTEIN"/>
    <property type="match status" value="1"/>
</dbReference>
<evidence type="ECO:0000256" key="2">
    <source>
        <dbReference type="ARBA" id="ARBA00022679"/>
    </source>
</evidence>
<dbReference type="InterPro" id="IPR007184">
    <property type="entry name" value="Mannoside_phosphorylase"/>
</dbReference>
<accession>A0ABX0U2Z4</accession>
<evidence type="ECO:0000256" key="3">
    <source>
        <dbReference type="ARBA" id="ARBA00024356"/>
    </source>
</evidence>
<keyword evidence="1" id="KW-0328">Glycosyltransferase</keyword>
<keyword evidence="6" id="KW-1185">Reference proteome</keyword>
<dbReference type="InterPro" id="IPR023296">
    <property type="entry name" value="Glyco_hydro_beta-prop_sf"/>
</dbReference>
<keyword evidence="5" id="KW-0378">Hydrolase</keyword>
<sequence>MLDLFNHALRLHADPSRVVVRPFHIAWQSNGKGPSRSERLVREVLDMAPSEARRQLEIVLKDFEARHWQTRRVFMTRYDEIEAQLKLDGGDIGDEKRQLIGAYFCHEYSYAAAALMNPSAVEHHDQSGMPDGSLRIVMSLRAVGEGHISSVAFREGIITQDNELKLAPEPPFATAADTHGDEEHMPEGPVTVNRHRDSTLSGTVIFPITKAQSNGLEDLRLVKFTHDDGSTEWLGTYTAYNGSTIQSEMMRTRDFRAFDLVPMTGAAARNKGMALFPRKVGDHYMMIGRQDGENLFLIKSDRITHWDEGELLLTPEFPWEFVQIGNCGPPIELDEGWLLLTHGVGAMRKYSIGAVLLDKNDPSKVIGRTREPLLAAANQDREGYVPNVVYSCGALRHRDTIFLPYGVADSSVAFAFVPIKAVLAQM</sequence>
<dbReference type="GO" id="GO:0016787">
    <property type="term" value="F:hydrolase activity"/>
    <property type="evidence" value="ECO:0007669"/>
    <property type="project" value="UniProtKB-KW"/>
</dbReference>
<dbReference type="CDD" id="cd18613">
    <property type="entry name" value="GH130"/>
    <property type="match status" value="1"/>
</dbReference>
<dbReference type="RefSeq" id="WP_140046438.1">
    <property type="nucleotide sequence ID" value="NZ_BAAAEV010000001.1"/>
</dbReference>
<keyword evidence="2" id="KW-0808">Transferase</keyword>
<comment type="similarity">
    <text evidence="3">Belongs to the glycosyl hydrolase 130 family.</text>
</comment>